<reference evidence="8 9" key="1">
    <citation type="journal article" date="2015" name="Int. J. Syst. Evol. Microbiol.">
        <title>Exiguobacterium enclense sp. nov., isolated from sediment.</title>
        <authorList>
            <person name="Dastager S.G."/>
            <person name="Mawlankar R."/>
            <person name="Sonalkar V.V."/>
            <person name="Thorat M.N."/>
            <person name="Mual P."/>
            <person name="Verma A."/>
            <person name="Krishnamurthi S."/>
            <person name="Tang S.K."/>
            <person name="Li W.J."/>
        </authorList>
    </citation>
    <scope>NUCLEOTIDE SEQUENCE [LARGE SCALE GENOMIC DNA]</scope>
    <source>
        <strain evidence="8 9">NIO-1109</strain>
    </source>
</reference>
<dbReference type="InterPro" id="IPR013325">
    <property type="entry name" value="RNA_pol_sigma_r2"/>
</dbReference>
<dbReference type="GO" id="GO:0006352">
    <property type="term" value="P:DNA-templated transcription initiation"/>
    <property type="evidence" value="ECO:0007669"/>
    <property type="project" value="InterPro"/>
</dbReference>
<dbReference type="Gene3D" id="1.10.10.10">
    <property type="entry name" value="Winged helix-like DNA-binding domain superfamily/Winged helix DNA-binding domain"/>
    <property type="match status" value="1"/>
</dbReference>
<comment type="caution">
    <text evidence="8">The sequence shown here is derived from an EMBL/GenBank/DDBJ whole genome shotgun (WGS) entry which is preliminary data.</text>
</comment>
<evidence type="ECO:0000313" key="8">
    <source>
        <dbReference type="EMBL" id="KSU50960.1"/>
    </source>
</evidence>
<dbReference type="Proteomes" id="UP000053797">
    <property type="component" value="Unassembled WGS sequence"/>
</dbReference>
<evidence type="ECO:0000313" key="9">
    <source>
        <dbReference type="Proteomes" id="UP000053797"/>
    </source>
</evidence>
<protein>
    <recommendedName>
        <fullName evidence="10">RNA polymerase subunit sigma-24</fullName>
    </recommendedName>
</protein>
<evidence type="ECO:0000259" key="7">
    <source>
        <dbReference type="Pfam" id="PF04545"/>
    </source>
</evidence>
<dbReference type="GO" id="GO:0016987">
    <property type="term" value="F:sigma factor activity"/>
    <property type="evidence" value="ECO:0007669"/>
    <property type="project" value="UniProtKB-KW"/>
</dbReference>
<feature type="domain" description="RNA polymerase sigma-70 region 4" evidence="7">
    <location>
        <begin position="109"/>
        <end position="157"/>
    </location>
</feature>
<feature type="domain" description="RNA polymerase sigma-70 region 2" evidence="6">
    <location>
        <begin position="23"/>
        <end position="80"/>
    </location>
</feature>
<dbReference type="InterPro" id="IPR007630">
    <property type="entry name" value="RNA_pol_sigma70_r4"/>
</dbReference>
<evidence type="ECO:0000256" key="3">
    <source>
        <dbReference type="ARBA" id="ARBA00023082"/>
    </source>
</evidence>
<dbReference type="AlphaFoldDB" id="A0A0V8GL45"/>
<organism evidence="8 9">
    <name type="scientific">Exiguobacterium indicum</name>
    <dbReference type="NCBI Taxonomy" id="296995"/>
    <lineage>
        <taxon>Bacteria</taxon>
        <taxon>Bacillati</taxon>
        <taxon>Bacillota</taxon>
        <taxon>Bacilli</taxon>
        <taxon>Bacillales</taxon>
        <taxon>Bacillales Family XII. Incertae Sedis</taxon>
        <taxon>Exiguobacterium</taxon>
    </lineage>
</organism>
<dbReference type="Pfam" id="PF04545">
    <property type="entry name" value="Sigma70_r4"/>
    <property type="match status" value="1"/>
</dbReference>
<proteinExistence type="inferred from homology"/>
<dbReference type="RefSeq" id="WP_058264983.1">
    <property type="nucleotide sequence ID" value="NZ_FMYN01000001.1"/>
</dbReference>
<name>A0A0V8GL45_9BACL</name>
<dbReference type="GO" id="GO:0003677">
    <property type="term" value="F:DNA binding"/>
    <property type="evidence" value="ECO:0007669"/>
    <property type="project" value="UniProtKB-KW"/>
</dbReference>
<dbReference type="Gene3D" id="1.10.1740.10">
    <property type="match status" value="1"/>
</dbReference>
<dbReference type="CDD" id="cd06171">
    <property type="entry name" value="Sigma70_r4"/>
    <property type="match status" value="1"/>
</dbReference>
<dbReference type="InterPro" id="IPR039425">
    <property type="entry name" value="RNA_pol_sigma-70-like"/>
</dbReference>
<keyword evidence="2" id="KW-0805">Transcription regulation</keyword>
<dbReference type="Pfam" id="PF04542">
    <property type="entry name" value="Sigma70_r2"/>
    <property type="match status" value="1"/>
</dbReference>
<dbReference type="InterPro" id="IPR036388">
    <property type="entry name" value="WH-like_DNA-bd_sf"/>
</dbReference>
<accession>A0A0V8GL45</accession>
<comment type="similarity">
    <text evidence="1">Belongs to the sigma-70 factor family. ECF subfamily.</text>
</comment>
<evidence type="ECO:0000259" key="6">
    <source>
        <dbReference type="Pfam" id="PF04542"/>
    </source>
</evidence>
<dbReference type="PANTHER" id="PTHR43133">
    <property type="entry name" value="RNA POLYMERASE ECF-TYPE SIGMA FACTO"/>
    <property type="match status" value="1"/>
</dbReference>
<dbReference type="PANTHER" id="PTHR43133:SF51">
    <property type="entry name" value="RNA POLYMERASE SIGMA FACTOR"/>
    <property type="match status" value="1"/>
</dbReference>
<gene>
    <name evidence="8" type="ORF">AS033_06155</name>
</gene>
<evidence type="ECO:0000256" key="4">
    <source>
        <dbReference type="ARBA" id="ARBA00023125"/>
    </source>
</evidence>
<dbReference type="SUPFAM" id="SSF88659">
    <property type="entry name" value="Sigma3 and sigma4 domains of RNA polymerase sigma factors"/>
    <property type="match status" value="1"/>
</dbReference>
<dbReference type="NCBIfam" id="TIGR02937">
    <property type="entry name" value="sigma70-ECF"/>
    <property type="match status" value="1"/>
</dbReference>
<evidence type="ECO:0008006" key="10">
    <source>
        <dbReference type="Google" id="ProtNLM"/>
    </source>
</evidence>
<sequence>MFRKSGAVLSDAAFEAALFAEEDYVYRISFIYLKEEAAALENVQEVAYRAWRGRKSLRDASYFKTWLTRITMNCAFQQHRASFQSLAIEPSQTTSFEERLVDRLYLDDLLDVLEPTERSIVYFRYEEDLSLQEIAQTFNVPLSTIKSTLYRALEKVRRQKGMSL</sequence>
<keyword evidence="5" id="KW-0804">Transcription</keyword>
<dbReference type="EMBL" id="LNQL01000001">
    <property type="protein sequence ID" value="KSU50960.1"/>
    <property type="molecule type" value="Genomic_DNA"/>
</dbReference>
<evidence type="ECO:0000256" key="1">
    <source>
        <dbReference type="ARBA" id="ARBA00010641"/>
    </source>
</evidence>
<dbReference type="InterPro" id="IPR014284">
    <property type="entry name" value="RNA_pol_sigma-70_dom"/>
</dbReference>
<dbReference type="SUPFAM" id="SSF88946">
    <property type="entry name" value="Sigma2 domain of RNA polymerase sigma factors"/>
    <property type="match status" value="1"/>
</dbReference>
<evidence type="ECO:0000256" key="2">
    <source>
        <dbReference type="ARBA" id="ARBA00023015"/>
    </source>
</evidence>
<evidence type="ECO:0000256" key="5">
    <source>
        <dbReference type="ARBA" id="ARBA00023163"/>
    </source>
</evidence>
<dbReference type="InterPro" id="IPR007627">
    <property type="entry name" value="RNA_pol_sigma70_r2"/>
</dbReference>
<dbReference type="InterPro" id="IPR013324">
    <property type="entry name" value="RNA_pol_sigma_r3/r4-like"/>
</dbReference>
<keyword evidence="4" id="KW-0238">DNA-binding</keyword>
<keyword evidence="3" id="KW-0731">Sigma factor</keyword>